<dbReference type="Proteomes" id="UP001178507">
    <property type="component" value="Unassembled WGS sequence"/>
</dbReference>
<proteinExistence type="predicted"/>
<gene>
    <name evidence="2" type="ORF">EVOR1521_LOCUS6967</name>
</gene>
<feature type="region of interest" description="Disordered" evidence="1">
    <location>
        <begin position="69"/>
        <end position="104"/>
    </location>
</feature>
<dbReference type="EMBL" id="CAUJNA010000541">
    <property type="protein sequence ID" value="CAJ1378412.1"/>
    <property type="molecule type" value="Genomic_DNA"/>
</dbReference>
<name>A0AA36I1B4_9DINO</name>
<evidence type="ECO:0000256" key="1">
    <source>
        <dbReference type="SAM" id="MobiDB-lite"/>
    </source>
</evidence>
<sequence>MSAALANLKSELSVSCAKMVSAAEKEVAAAQAEVQKRMEELDLRERTVALREVEMDRRERMLQAKEDGHLLPMTPTPARARGGARFSPRLPLNEEEKSDKSDYGLSPVLFSSTRSQEASGQALESFCMPSPSVESELDVEALSCHRLKAVFERPERRTGGPSSTIAATANALQAAVAGSNNVPDGRKPRVTLKDLLRMDEERLSVH</sequence>
<evidence type="ECO:0000313" key="2">
    <source>
        <dbReference type="EMBL" id="CAJ1378412.1"/>
    </source>
</evidence>
<feature type="compositionally biased region" description="Basic and acidic residues" evidence="1">
    <location>
        <begin position="92"/>
        <end position="102"/>
    </location>
</feature>
<evidence type="ECO:0000313" key="3">
    <source>
        <dbReference type="Proteomes" id="UP001178507"/>
    </source>
</evidence>
<organism evidence="2 3">
    <name type="scientific">Effrenium voratum</name>
    <dbReference type="NCBI Taxonomy" id="2562239"/>
    <lineage>
        <taxon>Eukaryota</taxon>
        <taxon>Sar</taxon>
        <taxon>Alveolata</taxon>
        <taxon>Dinophyceae</taxon>
        <taxon>Suessiales</taxon>
        <taxon>Symbiodiniaceae</taxon>
        <taxon>Effrenium</taxon>
    </lineage>
</organism>
<reference evidence="2" key="1">
    <citation type="submission" date="2023-08" db="EMBL/GenBank/DDBJ databases">
        <authorList>
            <person name="Chen Y."/>
            <person name="Shah S."/>
            <person name="Dougan E. K."/>
            <person name="Thang M."/>
            <person name="Chan C."/>
        </authorList>
    </citation>
    <scope>NUCLEOTIDE SEQUENCE</scope>
</reference>
<keyword evidence="3" id="KW-1185">Reference proteome</keyword>
<comment type="caution">
    <text evidence="2">The sequence shown here is derived from an EMBL/GenBank/DDBJ whole genome shotgun (WGS) entry which is preliminary data.</text>
</comment>
<protein>
    <submittedName>
        <fullName evidence="2">Uncharacterized protein</fullName>
    </submittedName>
</protein>
<accession>A0AA36I1B4</accession>
<dbReference type="AlphaFoldDB" id="A0AA36I1B4"/>